<dbReference type="OrthoDB" id="426718at2759"/>
<evidence type="ECO:0000313" key="5">
    <source>
        <dbReference type="RefSeq" id="XP_018020693.1"/>
    </source>
</evidence>
<dbReference type="GO" id="GO:0006085">
    <property type="term" value="P:acetyl-CoA biosynthetic process"/>
    <property type="evidence" value="ECO:0007669"/>
    <property type="project" value="TreeGrafter"/>
</dbReference>
<dbReference type="Pfam" id="PF05292">
    <property type="entry name" value="MCD"/>
    <property type="match status" value="1"/>
</dbReference>
<dbReference type="InterPro" id="IPR042303">
    <property type="entry name" value="Malonyl_CoA_deC_C_sf"/>
</dbReference>
<feature type="domain" description="Malonyl-CoA decarboxylase C-terminal" evidence="2">
    <location>
        <begin position="258"/>
        <end position="582"/>
    </location>
</feature>
<accession>A0A8B7P3S0</accession>
<dbReference type="GO" id="GO:0005782">
    <property type="term" value="C:peroxisomal matrix"/>
    <property type="evidence" value="ECO:0007669"/>
    <property type="project" value="TreeGrafter"/>
</dbReference>
<feature type="domain" description="Malonyl-CoA decarboxylase N-terminal" evidence="3">
    <location>
        <begin position="186"/>
        <end position="255"/>
    </location>
</feature>
<dbReference type="GO" id="GO:2001294">
    <property type="term" value="P:malonyl-CoA catabolic process"/>
    <property type="evidence" value="ECO:0007669"/>
    <property type="project" value="TreeGrafter"/>
</dbReference>
<dbReference type="PANTHER" id="PTHR28641:SF1">
    <property type="entry name" value="MALONYL-COA DECARBOXYLASE, MITOCHONDRIAL"/>
    <property type="match status" value="1"/>
</dbReference>
<dbReference type="Proteomes" id="UP000694843">
    <property type="component" value="Unplaced"/>
</dbReference>
<feature type="region of interest" description="Disordered" evidence="1">
    <location>
        <begin position="446"/>
        <end position="492"/>
    </location>
</feature>
<dbReference type="AlphaFoldDB" id="A0A8B7P3S0"/>
<dbReference type="GO" id="GO:0050080">
    <property type="term" value="F:malonyl-CoA decarboxylase activity"/>
    <property type="evidence" value="ECO:0007669"/>
    <property type="project" value="InterPro"/>
</dbReference>
<dbReference type="OMA" id="MASHHTE"/>
<dbReference type="Pfam" id="PF17408">
    <property type="entry name" value="MCD_N"/>
    <property type="match status" value="1"/>
</dbReference>
<dbReference type="InterPro" id="IPR038351">
    <property type="entry name" value="MCD_N_sf"/>
</dbReference>
<dbReference type="GO" id="GO:0005759">
    <property type="term" value="C:mitochondrial matrix"/>
    <property type="evidence" value="ECO:0007669"/>
    <property type="project" value="TreeGrafter"/>
</dbReference>
<dbReference type="GeneID" id="108677053"/>
<dbReference type="RefSeq" id="XP_018020693.1">
    <property type="nucleotide sequence ID" value="XM_018165204.2"/>
</dbReference>
<dbReference type="InterPro" id="IPR038917">
    <property type="entry name" value="Malonyl_CoA_deC"/>
</dbReference>
<sequence>MTMQRFISFGIHFNRIFGKEISLNSSQHSHRVKFCSMSSTYCKNANTTGHRGTSPLPALPVPEHRATNLSAVSLALLSPRALHSTDASPLPSPCCSPPPSIPRSGYLSEAKAALATAIAKRNQKTSTLSIDEDMRDMCQYYNLLGTEEKEQFLIHLCTEHSTNHSAVLETAANPPQDLTQPGALSRWEERLRQSLQPPHAWVVTQVSRLTGGVKFLVDLRHHVLQLLQRGRDTPEEDAAVRELDATLREMLSLWFTVGLLQLSRVTWESSCSMLQKISEYEAVHPVRNWTDLKRRVGQYRRCFVFTHSCMPSEPLVVLHTFLTDSISSSMNVIVQNPRFDRTPSEDRVDIPEEEEDSRTITAAVFYSITSTQKGLQSIELGNYLIKRVVKELMAELPSLCMFSSLSPIPGFTKWLQSLLGRAARGEIRLFSDAEISELGRLLESSSTLELPTADKGSPSEGRPRPSDDASRPSSPENNAEDADDIRDPVTSHETRTVCRRVRQMLATNSWAQDEAFRRALEAPFMRLCAHYLYAEKRRGYALNSVAHFHLKNGAVMWRINYEADMTPRGLSNSCGIMVNYRYFLQDSESNSREYQEHQMITADPSVVTLASAALQVMRNERPIALPA</sequence>
<dbReference type="Gene3D" id="1.20.140.90">
    <property type="entry name" value="Malonyl-CoA decarboxylase, oligemerization domain"/>
    <property type="match status" value="1"/>
</dbReference>
<dbReference type="KEGG" id="hazt:108677053"/>
<evidence type="ECO:0000313" key="4">
    <source>
        <dbReference type="Proteomes" id="UP000694843"/>
    </source>
</evidence>
<gene>
    <name evidence="5" type="primary">LOC108677053</name>
</gene>
<reference evidence="5" key="1">
    <citation type="submission" date="2025-08" db="UniProtKB">
        <authorList>
            <consortium name="RefSeq"/>
        </authorList>
    </citation>
    <scope>IDENTIFICATION</scope>
    <source>
        <tissue evidence="5">Whole organism</tissue>
    </source>
</reference>
<dbReference type="GO" id="GO:0006633">
    <property type="term" value="P:fatty acid biosynthetic process"/>
    <property type="evidence" value="ECO:0007669"/>
    <property type="project" value="InterPro"/>
</dbReference>
<dbReference type="PANTHER" id="PTHR28641">
    <property type="match status" value="1"/>
</dbReference>
<organism evidence="4 5">
    <name type="scientific">Hyalella azteca</name>
    <name type="common">Amphipod</name>
    <dbReference type="NCBI Taxonomy" id="294128"/>
    <lineage>
        <taxon>Eukaryota</taxon>
        <taxon>Metazoa</taxon>
        <taxon>Ecdysozoa</taxon>
        <taxon>Arthropoda</taxon>
        <taxon>Crustacea</taxon>
        <taxon>Multicrustacea</taxon>
        <taxon>Malacostraca</taxon>
        <taxon>Eumalacostraca</taxon>
        <taxon>Peracarida</taxon>
        <taxon>Amphipoda</taxon>
        <taxon>Senticaudata</taxon>
        <taxon>Talitrida</taxon>
        <taxon>Talitroidea</taxon>
        <taxon>Hyalellidae</taxon>
        <taxon>Hyalella</taxon>
    </lineage>
</organism>
<proteinExistence type="predicted"/>
<dbReference type="Gene3D" id="3.40.630.150">
    <property type="entry name" value="Malonyl-CoA decarboxylase, catalytic domain"/>
    <property type="match status" value="1"/>
</dbReference>
<evidence type="ECO:0000256" key="1">
    <source>
        <dbReference type="SAM" id="MobiDB-lite"/>
    </source>
</evidence>
<dbReference type="InterPro" id="IPR035372">
    <property type="entry name" value="MCD_N"/>
</dbReference>
<protein>
    <submittedName>
        <fullName evidence="5">Malonyl-CoA decarboxylase, mitochondrial isoform X1</fullName>
    </submittedName>
</protein>
<feature type="compositionally biased region" description="Basic and acidic residues" evidence="1">
    <location>
        <begin position="461"/>
        <end position="470"/>
    </location>
</feature>
<keyword evidence="4" id="KW-1185">Reference proteome</keyword>
<evidence type="ECO:0000259" key="3">
    <source>
        <dbReference type="Pfam" id="PF17408"/>
    </source>
</evidence>
<dbReference type="InterPro" id="IPR007956">
    <property type="entry name" value="Malonyl_CoA_deC_C"/>
</dbReference>
<evidence type="ECO:0000259" key="2">
    <source>
        <dbReference type="Pfam" id="PF05292"/>
    </source>
</evidence>
<name>A0A8B7P3S0_HYAAZ</name>